<name>A0A120I9F7_9LACT</name>
<evidence type="ECO:0000256" key="3">
    <source>
        <dbReference type="ARBA" id="ARBA00022679"/>
    </source>
</evidence>
<dbReference type="GO" id="GO:0043772">
    <property type="term" value="F:acyl-phosphate glycerol-3-phosphate acyltransferase activity"/>
    <property type="evidence" value="ECO:0007669"/>
    <property type="project" value="UniProtKB-UniRule"/>
</dbReference>
<evidence type="ECO:0000256" key="5">
    <source>
        <dbReference type="ARBA" id="ARBA00022989"/>
    </source>
</evidence>
<feature type="transmembrane region" description="Helical" evidence="10">
    <location>
        <begin position="6"/>
        <end position="28"/>
    </location>
</feature>
<evidence type="ECO:0000256" key="9">
    <source>
        <dbReference type="ARBA" id="ARBA00023264"/>
    </source>
</evidence>
<dbReference type="PANTHER" id="PTHR30309">
    <property type="entry name" value="INNER MEMBRANE PROTEIN YGIH"/>
    <property type="match status" value="1"/>
</dbReference>
<evidence type="ECO:0000313" key="12">
    <source>
        <dbReference type="EMBL" id="PKZ23206.1"/>
    </source>
</evidence>
<organism evidence="11 13">
    <name type="scientific">Aerococcus sanguinicola</name>
    <dbReference type="NCBI Taxonomy" id="119206"/>
    <lineage>
        <taxon>Bacteria</taxon>
        <taxon>Bacillati</taxon>
        <taxon>Bacillota</taxon>
        <taxon>Bacilli</taxon>
        <taxon>Lactobacillales</taxon>
        <taxon>Aerococcaceae</taxon>
        <taxon>Aerococcus</taxon>
    </lineage>
</organism>
<dbReference type="EMBL" id="CP014160">
    <property type="protein sequence ID" value="AMB94793.1"/>
    <property type="molecule type" value="Genomic_DNA"/>
</dbReference>
<dbReference type="Proteomes" id="UP000069912">
    <property type="component" value="Chromosome"/>
</dbReference>
<evidence type="ECO:0000256" key="2">
    <source>
        <dbReference type="ARBA" id="ARBA00022516"/>
    </source>
</evidence>
<dbReference type="GO" id="GO:0005886">
    <property type="term" value="C:plasma membrane"/>
    <property type="evidence" value="ECO:0007669"/>
    <property type="project" value="UniProtKB-SubCell"/>
</dbReference>
<feature type="transmembrane region" description="Helical" evidence="10">
    <location>
        <begin position="78"/>
        <end position="99"/>
    </location>
</feature>
<feature type="transmembrane region" description="Helical" evidence="10">
    <location>
        <begin position="49"/>
        <end position="72"/>
    </location>
</feature>
<proteinExistence type="inferred from homology"/>
<dbReference type="PANTHER" id="PTHR30309:SF0">
    <property type="entry name" value="GLYCEROL-3-PHOSPHATE ACYLTRANSFERASE-RELATED"/>
    <property type="match status" value="1"/>
</dbReference>
<evidence type="ECO:0000256" key="7">
    <source>
        <dbReference type="ARBA" id="ARBA00023136"/>
    </source>
</evidence>
<sequence>MLLNLLLLIIAYLLGSVPFGLLIGRVFYQTDLRDYGSGNIGTTNAFRALGRTGGLFVFVCDMLKAGLIVLIAQSFTVFTWHPLVYGIAVILGHSFSIFLKFKGGKAVASSFGMGLFYAPLISLLGIGAFFLVLYFSRMVSLASITGVLTALVLSLLFTSDHFLQLILVIVCLIVILRHRTNIERILNGSESKVPFGFRAKK</sequence>
<evidence type="ECO:0000256" key="10">
    <source>
        <dbReference type="HAMAP-Rule" id="MF_01043"/>
    </source>
</evidence>
<dbReference type="AlphaFoldDB" id="A0A120I9F7"/>
<evidence type="ECO:0000256" key="4">
    <source>
        <dbReference type="ARBA" id="ARBA00022692"/>
    </source>
</evidence>
<keyword evidence="7 10" id="KW-0472">Membrane</keyword>
<comment type="similarity">
    <text evidence="10">Belongs to the PlsY family.</text>
</comment>
<keyword evidence="4 10" id="KW-0812">Transmembrane</keyword>
<feature type="transmembrane region" description="Helical" evidence="10">
    <location>
        <begin position="147"/>
        <end position="176"/>
    </location>
</feature>
<keyword evidence="11" id="KW-0012">Acyltransferase</keyword>
<feature type="transmembrane region" description="Helical" evidence="10">
    <location>
        <begin position="111"/>
        <end position="135"/>
    </location>
</feature>
<comment type="subcellular location">
    <subcellularLocation>
        <location evidence="10">Cell membrane</location>
        <topology evidence="10">Multi-pass membrane protein</topology>
    </subcellularLocation>
</comment>
<evidence type="ECO:0000256" key="1">
    <source>
        <dbReference type="ARBA" id="ARBA00022475"/>
    </source>
</evidence>
<keyword evidence="1 10" id="KW-1003">Cell membrane</keyword>
<comment type="pathway">
    <text evidence="10">Lipid metabolism; phospholipid metabolism.</text>
</comment>
<dbReference type="EMBL" id="PKGY01000001">
    <property type="protein sequence ID" value="PKZ23206.1"/>
    <property type="molecule type" value="Genomic_DNA"/>
</dbReference>
<evidence type="ECO:0000313" key="13">
    <source>
        <dbReference type="Proteomes" id="UP000069912"/>
    </source>
</evidence>
<reference evidence="13" key="2">
    <citation type="submission" date="2016-01" db="EMBL/GenBank/DDBJ databases">
        <title>Six Aerococcus type strain genome sequencing and assembly using PacBio and Illumina Hiseq.</title>
        <authorList>
            <person name="Carkaci D."/>
            <person name="Dargis R."/>
            <person name="Nielsen X.C."/>
            <person name="Skovgaard O."/>
            <person name="Fuursted K."/>
            <person name="Christensen J.J."/>
        </authorList>
    </citation>
    <scope>NUCLEOTIDE SEQUENCE [LARGE SCALE GENOMIC DNA]</scope>
    <source>
        <strain evidence="13">CCUG43001</strain>
    </source>
</reference>
<reference evidence="11 13" key="1">
    <citation type="journal article" date="2016" name="Genome Announc.">
        <title>Complete Genome Sequences of Aerococcus christensenii CCUG 28831T, Aerococcus sanguinicola CCUG 43001T, Aerococcus urinae CCUG 36881T, Aerococcus urinaeequi CCUG 28094T, Aerococcus urinaehominis CCUG 42038 BT, and Aerococcus viridans CCUG 4311T.</title>
        <authorList>
            <person name="Carkaci D."/>
            <person name="Dargis R."/>
            <person name="Nielsen X.C."/>
            <person name="Skovgaard O."/>
            <person name="Fuursted K."/>
            <person name="Christensen J.J."/>
        </authorList>
    </citation>
    <scope>NUCLEOTIDE SEQUENCE [LARGE SCALE GENOMIC DNA]</scope>
    <source>
        <strain evidence="11 13">CCUG43001</strain>
    </source>
</reference>
<dbReference type="KEGG" id="asan:AWM72_08500"/>
<accession>A0A120I9F7</accession>
<dbReference type="GO" id="GO:0008654">
    <property type="term" value="P:phospholipid biosynthetic process"/>
    <property type="evidence" value="ECO:0007669"/>
    <property type="project" value="UniProtKB-UniRule"/>
</dbReference>
<dbReference type="GeneID" id="92904107"/>
<dbReference type="OrthoDB" id="9777124at2"/>
<keyword evidence="6 10" id="KW-0443">Lipid metabolism</keyword>
<dbReference type="UniPathway" id="UPA00085"/>
<comment type="subunit">
    <text evidence="10">Probably interacts with PlsX.</text>
</comment>
<keyword evidence="3 10" id="KW-0808">Transferase</keyword>
<keyword evidence="9 10" id="KW-1208">Phospholipid metabolism</keyword>
<gene>
    <name evidence="10 12" type="primary">plsY</name>
    <name evidence="11" type="ORF">AWM72_08500</name>
    <name evidence="12" type="ORF">CYJ28_01255</name>
</gene>
<evidence type="ECO:0000313" key="14">
    <source>
        <dbReference type="Proteomes" id="UP000234239"/>
    </source>
</evidence>
<dbReference type="RefSeq" id="WP_067976227.1">
    <property type="nucleotide sequence ID" value="NZ_CAJHKM010000002.1"/>
</dbReference>
<evidence type="ECO:0000256" key="6">
    <source>
        <dbReference type="ARBA" id="ARBA00023098"/>
    </source>
</evidence>
<dbReference type="InterPro" id="IPR003811">
    <property type="entry name" value="G3P_acylTferase_PlsY"/>
</dbReference>
<keyword evidence="2 10" id="KW-0444">Lipid biosynthesis</keyword>
<keyword evidence="5 10" id="KW-1133">Transmembrane helix</keyword>
<evidence type="ECO:0000256" key="8">
    <source>
        <dbReference type="ARBA" id="ARBA00023209"/>
    </source>
</evidence>
<keyword evidence="8 10" id="KW-0594">Phospholipid biosynthesis</keyword>
<dbReference type="Proteomes" id="UP000234239">
    <property type="component" value="Unassembled WGS sequence"/>
</dbReference>
<comment type="function">
    <text evidence="10">Catalyzes the transfer of an acyl group from acyl-phosphate (acyl-PO(4)) to glycerol-3-phosphate (G3P) to form lysophosphatidic acid (LPA). This enzyme utilizes acyl-phosphate as fatty acyl donor, but not acyl-CoA or acyl-ACP.</text>
</comment>
<dbReference type="EC" id="2.3.1.275" evidence="10"/>
<dbReference type="SMART" id="SM01207">
    <property type="entry name" value="G3P_acyltransf"/>
    <property type="match status" value="1"/>
</dbReference>
<reference evidence="12 14" key="3">
    <citation type="submission" date="2017-12" db="EMBL/GenBank/DDBJ databases">
        <title>Phylogenetic diversity of female urinary microbiome.</title>
        <authorList>
            <person name="Thomas-White K."/>
            <person name="Wolfe A.J."/>
        </authorList>
    </citation>
    <scope>NUCLEOTIDE SEQUENCE [LARGE SCALE GENOMIC DNA]</scope>
    <source>
        <strain evidence="12 14">UMB0139</strain>
    </source>
</reference>
<dbReference type="NCBIfam" id="TIGR00023">
    <property type="entry name" value="glycerol-3-phosphate 1-O-acyltransferase PlsY"/>
    <property type="match status" value="1"/>
</dbReference>
<comment type="catalytic activity">
    <reaction evidence="10">
        <text>an acyl phosphate + sn-glycerol 3-phosphate = a 1-acyl-sn-glycero-3-phosphate + phosphate</text>
        <dbReference type="Rhea" id="RHEA:34075"/>
        <dbReference type="ChEBI" id="CHEBI:43474"/>
        <dbReference type="ChEBI" id="CHEBI:57597"/>
        <dbReference type="ChEBI" id="CHEBI:57970"/>
        <dbReference type="ChEBI" id="CHEBI:59918"/>
        <dbReference type="EC" id="2.3.1.275"/>
    </reaction>
</comment>
<protein>
    <recommendedName>
        <fullName evidence="10">Glycerol-3-phosphate acyltransferase</fullName>
    </recommendedName>
    <alternativeName>
        <fullName evidence="10">Acyl-PO4 G3P acyltransferase</fullName>
    </alternativeName>
    <alternativeName>
        <fullName evidence="10">Acyl-phosphate--glycerol-3-phosphate acyltransferase</fullName>
    </alternativeName>
    <alternativeName>
        <fullName evidence="10">G3P acyltransferase</fullName>
        <shortName evidence="10">GPAT</shortName>
        <ecNumber evidence="10">2.3.1.275</ecNumber>
    </alternativeName>
    <alternativeName>
        <fullName evidence="10">Lysophosphatidic acid synthase</fullName>
        <shortName evidence="10">LPA synthase</shortName>
    </alternativeName>
</protein>
<dbReference type="Pfam" id="PF02660">
    <property type="entry name" value="G3P_acyltransf"/>
    <property type="match status" value="1"/>
</dbReference>
<evidence type="ECO:0000313" key="11">
    <source>
        <dbReference type="EMBL" id="AMB94793.1"/>
    </source>
</evidence>
<keyword evidence="13" id="KW-1185">Reference proteome</keyword>
<dbReference type="HAMAP" id="MF_01043">
    <property type="entry name" value="PlsY"/>
    <property type="match status" value="1"/>
</dbReference>